<proteinExistence type="predicted"/>
<evidence type="ECO:0000313" key="1">
    <source>
        <dbReference type="EMBL" id="KAK8937869.1"/>
    </source>
</evidence>
<dbReference type="PANTHER" id="PTHR47723">
    <property type="entry name" value="OS05G0353850 PROTEIN"/>
    <property type="match status" value="1"/>
</dbReference>
<dbReference type="Proteomes" id="UP001412067">
    <property type="component" value="Unassembled WGS sequence"/>
</dbReference>
<evidence type="ECO:0000313" key="2">
    <source>
        <dbReference type="Proteomes" id="UP001412067"/>
    </source>
</evidence>
<dbReference type="EMBL" id="JBBWWR010000021">
    <property type="protein sequence ID" value="KAK8937869.1"/>
    <property type="molecule type" value="Genomic_DNA"/>
</dbReference>
<gene>
    <name evidence="1" type="ORF">KSP40_PGU011541</name>
</gene>
<comment type="caution">
    <text evidence="1">The sequence shown here is derived from an EMBL/GenBank/DDBJ whole genome shotgun (WGS) entry which is preliminary data.</text>
</comment>
<reference evidence="1 2" key="1">
    <citation type="journal article" date="2022" name="Nat. Plants">
        <title>Genomes of leafy and leafless Platanthera orchids illuminate the evolution of mycoheterotrophy.</title>
        <authorList>
            <person name="Li M.H."/>
            <person name="Liu K.W."/>
            <person name="Li Z."/>
            <person name="Lu H.C."/>
            <person name="Ye Q.L."/>
            <person name="Zhang D."/>
            <person name="Wang J.Y."/>
            <person name="Li Y.F."/>
            <person name="Zhong Z.M."/>
            <person name="Liu X."/>
            <person name="Yu X."/>
            <person name="Liu D.K."/>
            <person name="Tu X.D."/>
            <person name="Liu B."/>
            <person name="Hao Y."/>
            <person name="Liao X.Y."/>
            <person name="Jiang Y.T."/>
            <person name="Sun W.H."/>
            <person name="Chen J."/>
            <person name="Chen Y.Q."/>
            <person name="Ai Y."/>
            <person name="Zhai J.W."/>
            <person name="Wu S.S."/>
            <person name="Zhou Z."/>
            <person name="Hsiao Y.Y."/>
            <person name="Wu W.L."/>
            <person name="Chen Y.Y."/>
            <person name="Lin Y.F."/>
            <person name="Hsu J.L."/>
            <person name="Li C.Y."/>
            <person name="Wang Z.W."/>
            <person name="Zhao X."/>
            <person name="Zhong W.Y."/>
            <person name="Ma X.K."/>
            <person name="Ma L."/>
            <person name="Huang J."/>
            <person name="Chen G.Z."/>
            <person name="Huang M.Z."/>
            <person name="Huang L."/>
            <person name="Peng D.H."/>
            <person name="Luo Y.B."/>
            <person name="Zou S.Q."/>
            <person name="Chen S.P."/>
            <person name="Lan S."/>
            <person name="Tsai W.C."/>
            <person name="Van de Peer Y."/>
            <person name="Liu Z.J."/>
        </authorList>
    </citation>
    <scope>NUCLEOTIDE SEQUENCE [LARGE SCALE GENOMIC DNA]</scope>
    <source>
        <strain evidence="1">Lor288</strain>
    </source>
</reference>
<dbReference type="InterPro" id="IPR053151">
    <property type="entry name" value="RNase_H-like"/>
</dbReference>
<sequence>MRIPLGWTWEEVVRTGMHGGEAAITPVRLLCYVMYQCWRAWNAKLLHREVGTPVVIATTIMENLSLFDQGRTPGCWSTSHPSGHFRSSTWCPPPPRWIKVNVDGSPLSSRCAGLGIVVRSEGGQVLMAVGFAWQHWDPGRVELEAILAIRRVVLPTLLAARGIILLKGLRPMIWTSAARRLGALLAPTPSRGMWTLHSLRSLRRCGSDI</sequence>
<evidence type="ECO:0008006" key="3">
    <source>
        <dbReference type="Google" id="ProtNLM"/>
    </source>
</evidence>
<dbReference type="PANTHER" id="PTHR47723:SF19">
    <property type="entry name" value="POLYNUCLEOTIDYL TRANSFERASE, RIBONUCLEASE H-LIKE SUPERFAMILY PROTEIN"/>
    <property type="match status" value="1"/>
</dbReference>
<organism evidence="1 2">
    <name type="scientific">Platanthera guangdongensis</name>
    <dbReference type="NCBI Taxonomy" id="2320717"/>
    <lineage>
        <taxon>Eukaryota</taxon>
        <taxon>Viridiplantae</taxon>
        <taxon>Streptophyta</taxon>
        <taxon>Embryophyta</taxon>
        <taxon>Tracheophyta</taxon>
        <taxon>Spermatophyta</taxon>
        <taxon>Magnoliopsida</taxon>
        <taxon>Liliopsida</taxon>
        <taxon>Asparagales</taxon>
        <taxon>Orchidaceae</taxon>
        <taxon>Orchidoideae</taxon>
        <taxon>Orchideae</taxon>
        <taxon>Orchidinae</taxon>
        <taxon>Platanthera</taxon>
    </lineage>
</organism>
<keyword evidence="2" id="KW-1185">Reference proteome</keyword>
<protein>
    <recommendedName>
        <fullName evidence="3">RNase H type-1 domain-containing protein</fullName>
    </recommendedName>
</protein>
<name>A0ABR2LCX0_9ASPA</name>
<accession>A0ABR2LCX0</accession>